<dbReference type="Proteomes" id="UP001144978">
    <property type="component" value="Unassembled WGS sequence"/>
</dbReference>
<comment type="caution">
    <text evidence="1">The sequence shown here is derived from an EMBL/GenBank/DDBJ whole genome shotgun (WGS) entry which is preliminary data.</text>
</comment>
<reference evidence="1" key="1">
    <citation type="submission" date="2022-08" db="EMBL/GenBank/DDBJ databases">
        <title>Genome Sequence of Pycnoporus sanguineus.</title>
        <authorList>
            <person name="Buettner E."/>
        </authorList>
    </citation>
    <scope>NUCLEOTIDE SEQUENCE</scope>
    <source>
        <strain evidence="1">CG-C14</strain>
    </source>
</reference>
<name>A0ACC1MPG6_9APHY</name>
<dbReference type="EMBL" id="JANSHE010005894">
    <property type="protein sequence ID" value="KAJ2968900.1"/>
    <property type="molecule type" value="Genomic_DNA"/>
</dbReference>
<gene>
    <name evidence="1" type="ORF">NUW54_g13090</name>
</gene>
<evidence type="ECO:0000313" key="1">
    <source>
        <dbReference type="EMBL" id="KAJ2968900.1"/>
    </source>
</evidence>
<sequence>MRLLNTRTGSLEWLPLDGTTNTSYVIFSYVQEVENATSLSAPAEAPSHPSKQPCTGIPSQEDPVPLSHLSATIRNACQIASDSGYDHLWIQGFCIDRSDPTELSSALNATWDWHARAGACYVYLADVSPEDVATRSDSHFRQSSWHRDIWALQALVASSKVLFLARDWSVIGTKSTLAAVLEEVTGVDRSILMMVQSVHAVSVARRMWWASRRRTTSVEDCAYALLGLFGVEMSVEYGEGSRAFRAIARGDLPAYPGPESFRLALPFSDTSTPTASSRSSPCCFAARETSGLSLTVTSLLG</sequence>
<accession>A0ACC1MPG6</accession>
<keyword evidence="2" id="KW-1185">Reference proteome</keyword>
<protein>
    <submittedName>
        <fullName evidence="1">Uncharacterized protein</fullName>
    </submittedName>
</protein>
<proteinExistence type="predicted"/>
<evidence type="ECO:0000313" key="2">
    <source>
        <dbReference type="Proteomes" id="UP001144978"/>
    </source>
</evidence>
<organism evidence="1 2">
    <name type="scientific">Trametes sanguinea</name>
    <dbReference type="NCBI Taxonomy" id="158606"/>
    <lineage>
        <taxon>Eukaryota</taxon>
        <taxon>Fungi</taxon>
        <taxon>Dikarya</taxon>
        <taxon>Basidiomycota</taxon>
        <taxon>Agaricomycotina</taxon>
        <taxon>Agaricomycetes</taxon>
        <taxon>Polyporales</taxon>
        <taxon>Polyporaceae</taxon>
        <taxon>Trametes</taxon>
    </lineage>
</organism>